<feature type="region of interest" description="Disordered" evidence="1">
    <location>
        <begin position="23"/>
        <end position="66"/>
    </location>
</feature>
<proteinExistence type="predicted"/>
<dbReference type="Proteomes" id="UP000469215">
    <property type="component" value="Unassembled WGS sequence"/>
</dbReference>
<protein>
    <recommendedName>
        <fullName evidence="4">SPOR domain-containing protein</fullName>
    </recommendedName>
</protein>
<comment type="caution">
    <text evidence="2">The sequence shown here is derived from an EMBL/GenBank/DDBJ whole genome shotgun (WGS) entry which is preliminary data.</text>
</comment>
<reference evidence="2 3" key="1">
    <citation type="submission" date="2020-01" db="EMBL/GenBank/DDBJ databases">
        <authorList>
            <person name="Deng T."/>
        </authorList>
    </citation>
    <scope>NUCLEOTIDE SEQUENCE [LARGE SCALE GENOMIC DNA]</scope>
    <source>
        <strain evidence="2 3">5221</strain>
    </source>
</reference>
<feature type="compositionally biased region" description="Basic and acidic residues" evidence="1">
    <location>
        <begin position="30"/>
        <end position="41"/>
    </location>
</feature>
<evidence type="ECO:0000313" key="3">
    <source>
        <dbReference type="Proteomes" id="UP000469215"/>
    </source>
</evidence>
<evidence type="ECO:0000256" key="1">
    <source>
        <dbReference type="SAM" id="MobiDB-lite"/>
    </source>
</evidence>
<organism evidence="2 3">
    <name type="scientific">Brevibacterium rongguiense</name>
    <dbReference type="NCBI Taxonomy" id="2695267"/>
    <lineage>
        <taxon>Bacteria</taxon>
        <taxon>Bacillati</taxon>
        <taxon>Actinomycetota</taxon>
        <taxon>Actinomycetes</taxon>
        <taxon>Micrococcales</taxon>
        <taxon>Brevibacteriaceae</taxon>
        <taxon>Brevibacterium</taxon>
    </lineage>
</organism>
<evidence type="ECO:0000313" key="2">
    <source>
        <dbReference type="EMBL" id="MYM18991.1"/>
    </source>
</evidence>
<dbReference type="AlphaFoldDB" id="A0A6N9H574"/>
<accession>A0A6N9H574</accession>
<name>A0A6N9H574_9MICO</name>
<dbReference type="EMBL" id="WWEQ01000008">
    <property type="protein sequence ID" value="MYM18991.1"/>
    <property type="molecule type" value="Genomic_DNA"/>
</dbReference>
<evidence type="ECO:0008006" key="4">
    <source>
        <dbReference type="Google" id="ProtNLM"/>
    </source>
</evidence>
<gene>
    <name evidence="2" type="ORF">GSY69_03095</name>
</gene>
<keyword evidence="3" id="KW-1185">Reference proteome</keyword>
<dbReference type="RefSeq" id="WP_160952432.1">
    <property type="nucleotide sequence ID" value="NZ_WWEQ01000008.1"/>
</dbReference>
<sequence>MSTDQSVPGDEKYWYNARTHEVEQGAQSSFEDRMGPYDTREQAQNALAEAKQRNQAWDAEDKDWNG</sequence>